<comment type="caution">
    <text evidence="1">The sequence shown here is derived from an EMBL/GenBank/DDBJ whole genome shotgun (WGS) entry which is preliminary data.</text>
</comment>
<protein>
    <submittedName>
        <fullName evidence="1">Uncharacterized protein</fullName>
    </submittedName>
</protein>
<dbReference type="AlphaFoldDB" id="A0A0F9CXA4"/>
<proteinExistence type="predicted"/>
<gene>
    <name evidence="1" type="ORF">LCGC14_2615520</name>
</gene>
<reference evidence="1" key="1">
    <citation type="journal article" date="2015" name="Nature">
        <title>Complex archaea that bridge the gap between prokaryotes and eukaryotes.</title>
        <authorList>
            <person name="Spang A."/>
            <person name="Saw J.H."/>
            <person name="Jorgensen S.L."/>
            <person name="Zaremba-Niedzwiedzka K."/>
            <person name="Martijn J."/>
            <person name="Lind A.E."/>
            <person name="van Eijk R."/>
            <person name="Schleper C."/>
            <person name="Guy L."/>
            <person name="Ettema T.J."/>
        </authorList>
    </citation>
    <scope>NUCLEOTIDE SEQUENCE</scope>
</reference>
<evidence type="ECO:0000313" key="1">
    <source>
        <dbReference type="EMBL" id="KKL04493.1"/>
    </source>
</evidence>
<sequence length="163" mass="18529">MSNKIEKHGMTETRFYKTWVNMKSRCKSNKGFVAKYYLDKGIKVSDEWNRFENFRDDMLVSYKEHEDKYGAKNTTIDRINPNGNYCKGNCRWTTRNVQANNQSRPLYFVSMLNSLVPSPIGSTITTPSFNFLGTVPSPAKYAVSSGETTGLPIPSVTFATVRV</sequence>
<accession>A0A0F9CXA4</accession>
<dbReference type="EMBL" id="LAZR01044502">
    <property type="protein sequence ID" value="KKL04493.1"/>
    <property type="molecule type" value="Genomic_DNA"/>
</dbReference>
<name>A0A0F9CXA4_9ZZZZ</name>
<organism evidence="1">
    <name type="scientific">marine sediment metagenome</name>
    <dbReference type="NCBI Taxonomy" id="412755"/>
    <lineage>
        <taxon>unclassified sequences</taxon>
        <taxon>metagenomes</taxon>
        <taxon>ecological metagenomes</taxon>
    </lineage>
</organism>